<dbReference type="PANTHER" id="PTHR11097:SF9">
    <property type="entry name" value="EXOSOME COMPLEX COMPONENT RRP43"/>
    <property type="match status" value="1"/>
</dbReference>
<dbReference type="EMBL" id="JAPDRN010000034">
    <property type="protein sequence ID" value="KAJ9635274.1"/>
    <property type="molecule type" value="Genomic_DNA"/>
</dbReference>
<accession>A0AA39CY35</accession>
<dbReference type="GO" id="GO:0000176">
    <property type="term" value="C:nuclear exosome (RNase complex)"/>
    <property type="evidence" value="ECO:0007669"/>
    <property type="project" value="UniProtKB-ARBA"/>
</dbReference>
<dbReference type="InterPro" id="IPR027408">
    <property type="entry name" value="PNPase/RNase_PH_dom_sf"/>
</dbReference>
<gene>
    <name evidence="12" type="ORF">H2204_005834</name>
</gene>
<feature type="domain" description="Exoribonuclease phosphorolytic" evidence="11">
    <location>
        <begin position="30"/>
        <end position="218"/>
    </location>
</feature>
<proteinExistence type="inferred from homology"/>
<dbReference type="GO" id="GO:0034473">
    <property type="term" value="P:U1 snRNA 3'-end processing"/>
    <property type="evidence" value="ECO:0007669"/>
    <property type="project" value="TreeGrafter"/>
</dbReference>
<dbReference type="GO" id="GO:0000467">
    <property type="term" value="P:exonucleolytic trimming to generate mature 3'-end of 5.8S rRNA from tricistronic rRNA transcript (SSU-rRNA, 5.8S rRNA, LSU-rRNA)"/>
    <property type="evidence" value="ECO:0007669"/>
    <property type="project" value="TreeGrafter"/>
</dbReference>
<name>A0AA39CY35_9EURO</name>
<dbReference type="SUPFAM" id="SSF55666">
    <property type="entry name" value="Ribonuclease PH domain 2-like"/>
    <property type="match status" value="1"/>
</dbReference>
<dbReference type="GO" id="GO:0071038">
    <property type="term" value="P:TRAMP-dependent tRNA surveillance pathway"/>
    <property type="evidence" value="ECO:0007669"/>
    <property type="project" value="TreeGrafter"/>
</dbReference>
<evidence type="ECO:0000256" key="2">
    <source>
        <dbReference type="ARBA" id="ARBA00004604"/>
    </source>
</evidence>
<evidence type="ECO:0000256" key="10">
    <source>
        <dbReference type="SAM" id="MobiDB-lite"/>
    </source>
</evidence>
<evidence type="ECO:0000256" key="9">
    <source>
        <dbReference type="ARBA" id="ARBA00030617"/>
    </source>
</evidence>
<dbReference type="Proteomes" id="UP001172681">
    <property type="component" value="Unassembled WGS sequence"/>
</dbReference>
<dbReference type="GO" id="GO:0005730">
    <property type="term" value="C:nucleolus"/>
    <property type="evidence" value="ECO:0007669"/>
    <property type="project" value="UniProtKB-SubCell"/>
</dbReference>
<keyword evidence="4" id="KW-0963">Cytoplasm</keyword>
<evidence type="ECO:0000256" key="7">
    <source>
        <dbReference type="ARBA" id="ARBA00022884"/>
    </source>
</evidence>
<keyword evidence="13" id="KW-1185">Reference proteome</keyword>
<evidence type="ECO:0000313" key="13">
    <source>
        <dbReference type="Proteomes" id="UP001172681"/>
    </source>
</evidence>
<dbReference type="GO" id="GO:0000177">
    <property type="term" value="C:cytoplasmic exosome (RNase complex)"/>
    <property type="evidence" value="ECO:0007669"/>
    <property type="project" value="TreeGrafter"/>
</dbReference>
<dbReference type="Gene3D" id="3.30.230.70">
    <property type="entry name" value="GHMP Kinase, N-terminal domain"/>
    <property type="match status" value="1"/>
</dbReference>
<dbReference type="InterPro" id="IPR001247">
    <property type="entry name" value="ExoRNase_PH_dom1"/>
</dbReference>
<evidence type="ECO:0000256" key="6">
    <source>
        <dbReference type="ARBA" id="ARBA00022835"/>
    </source>
</evidence>
<evidence type="ECO:0000313" key="12">
    <source>
        <dbReference type="EMBL" id="KAJ9635274.1"/>
    </source>
</evidence>
<dbReference type="GO" id="GO:0016075">
    <property type="term" value="P:rRNA catabolic process"/>
    <property type="evidence" value="ECO:0007669"/>
    <property type="project" value="TreeGrafter"/>
</dbReference>
<comment type="subcellular location">
    <subcellularLocation>
        <location evidence="1">Cytoplasm</location>
    </subcellularLocation>
    <subcellularLocation>
        <location evidence="2">Nucleus</location>
        <location evidence="2">Nucleolus</location>
    </subcellularLocation>
</comment>
<evidence type="ECO:0000256" key="5">
    <source>
        <dbReference type="ARBA" id="ARBA00022552"/>
    </source>
</evidence>
<dbReference type="InterPro" id="IPR050590">
    <property type="entry name" value="Exosome_comp_Rrp42_subfam"/>
</dbReference>
<dbReference type="GO" id="GO:0034476">
    <property type="term" value="P:U5 snRNA 3'-end processing"/>
    <property type="evidence" value="ECO:0007669"/>
    <property type="project" value="TreeGrafter"/>
</dbReference>
<evidence type="ECO:0000259" key="11">
    <source>
        <dbReference type="Pfam" id="PF01138"/>
    </source>
</evidence>
<sequence>MPLISPNALLHAHLKQNPPKRPSNRAPSEPRPVQLNVGSLAHCNGSSLIKIGATTIVCGVRAEILPVSEIPNFRVTKTSSSYTPSASAVQDGHFQDKGQEEEYSAIRLYNLVVPNIELGTGCSPKHPANAPPSVEAQSISQRLLSTMYSSKLVRTTDLEILYTPPTETQDIELGITGDPQLKAYWTLYIDMMCISHGGSIFDAAWLAMHAALKDVKLPKAWWDPDWERILCSADIGDARRLNLRGMPVSSSFGVFLPEERLLNANDTDDEHWILMDMDSFEEEACEETGAVIVDASGKGKALSIVRIEKNGGSAINVEHLTKIVGFAERRWNQWKDVLDSTLVDT</sequence>
<dbReference type="PANTHER" id="PTHR11097">
    <property type="entry name" value="EXOSOME COMPLEX EXONUCLEASE RIBOSOMAL RNA PROCESSING PROTEIN"/>
    <property type="match status" value="1"/>
</dbReference>
<dbReference type="InterPro" id="IPR020568">
    <property type="entry name" value="Ribosomal_Su5_D2-typ_SF"/>
</dbReference>
<organism evidence="12 13">
    <name type="scientific">Knufia peltigerae</name>
    <dbReference type="NCBI Taxonomy" id="1002370"/>
    <lineage>
        <taxon>Eukaryota</taxon>
        <taxon>Fungi</taxon>
        <taxon>Dikarya</taxon>
        <taxon>Ascomycota</taxon>
        <taxon>Pezizomycotina</taxon>
        <taxon>Eurotiomycetes</taxon>
        <taxon>Chaetothyriomycetidae</taxon>
        <taxon>Chaetothyriales</taxon>
        <taxon>Trichomeriaceae</taxon>
        <taxon>Knufia</taxon>
    </lineage>
</organism>
<reference evidence="12" key="1">
    <citation type="submission" date="2022-10" db="EMBL/GenBank/DDBJ databases">
        <title>Culturing micro-colonial fungi from biological soil crusts in the Mojave desert and describing Neophaeococcomyces mojavensis, and introducing the new genera and species Taxawa tesnikishii.</title>
        <authorList>
            <person name="Kurbessoian T."/>
            <person name="Stajich J.E."/>
        </authorList>
    </citation>
    <scope>NUCLEOTIDE SEQUENCE</scope>
    <source>
        <strain evidence="12">TK_35</strain>
    </source>
</reference>
<dbReference type="Pfam" id="PF01138">
    <property type="entry name" value="RNase_PH"/>
    <property type="match status" value="1"/>
</dbReference>
<dbReference type="AlphaFoldDB" id="A0AA39CY35"/>
<dbReference type="GO" id="GO:0035925">
    <property type="term" value="F:mRNA 3'-UTR AU-rich region binding"/>
    <property type="evidence" value="ECO:0007669"/>
    <property type="project" value="TreeGrafter"/>
</dbReference>
<feature type="region of interest" description="Disordered" evidence="10">
    <location>
        <begin position="14"/>
        <end position="33"/>
    </location>
</feature>
<evidence type="ECO:0000256" key="1">
    <source>
        <dbReference type="ARBA" id="ARBA00004496"/>
    </source>
</evidence>
<dbReference type="GO" id="GO:0034475">
    <property type="term" value="P:U4 snRNA 3'-end processing"/>
    <property type="evidence" value="ECO:0007669"/>
    <property type="project" value="TreeGrafter"/>
</dbReference>
<evidence type="ECO:0000256" key="3">
    <source>
        <dbReference type="ARBA" id="ARBA00006678"/>
    </source>
</evidence>
<dbReference type="GO" id="GO:0071035">
    <property type="term" value="P:nuclear polyadenylation-dependent rRNA catabolic process"/>
    <property type="evidence" value="ECO:0007669"/>
    <property type="project" value="TreeGrafter"/>
</dbReference>
<evidence type="ECO:0000256" key="4">
    <source>
        <dbReference type="ARBA" id="ARBA00022490"/>
    </source>
</evidence>
<evidence type="ECO:0000256" key="8">
    <source>
        <dbReference type="ARBA" id="ARBA00023242"/>
    </source>
</evidence>
<dbReference type="InterPro" id="IPR036345">
    <property type="entry name" value="ExoRNase_PH_dom2_sf"/>
</dbReference>
<keyword evidence="7" id="KW-0694">RNA-binding</keyword>
<comment type="similarity">
    <text evidence="3">Belongs to the RNase PH family.</text>
</comment>
<keyword evidence="6" id="KW-0271">Exosome</keyword>
<comment type="caution">
    <text evidence="12">The sequence shown here is derived from an EMBL/GenBank/DDBJ whole genome shotgun (WGS) entry which is preliminary data.</text>
</comment>
<protein>
    <recommendedName>
        <fullName evidence="9">Ribosomal RNA-processing protein 43</fullName>
    </recommendedName>
</protein>
<dbReference type="SUPFAM" id="SSF54211">
    <property type="entry name" value="Ribosomal protein S5 domain 2-like"/>
    <property type="match status" value="1"/>
</dbReference>
<dbReference type="GO" id="GO:0071028">
    <property type="term" value="P:nuclear mRNA surveillance"/>
    <property type="evidence" value="ECO:0007669"/>
    <property type="project" value="TreeGrafter"/>
</dbReference>
<keyword evidence="5" id="KW-0698">rRNA processing</keyword>
<keyword evidence="8" id="KW-0539">Nucleus</keyword>